<comment type="similarity">
    <text evidence="1 3">Belongs to the Nudix hydrolase family.</text>
</comment>
<evidence type="ECO:0000313" key="6">
    <source>
        <dbReference type="Proteomes" id="UP001295684"/>
    </source>
</evidence>
<dbReference type="Pfam" id="PF18290">
    <property type="entry name" value="Nudix_hydro"/>
    <property type="match status" value="1"/>
</dbReference>
<dbReference type="GO" id="GO:0047631">
    <property type="term" value="F:ADP-ribose diphosphatase activity"/>
    <property type="evidence" value="ECO:0007669"/>
    <property type="project" value="TreeGrafter"/>
</dbReference>
<dbReference type="PRINTS" id="PR01356">
    <property type="entry name" value="GFGPROTEIN"/>
</dbReference>
<dbReference type="Pfam" id="PF00293">
    <property type="entry name" value="NUDIX"/>
    <property type="match status" value="1"/>
</dbReference>
<evidence type="ECO:0000256" key="3">
    <source>
        <dbReference type="RuleBase" id="RU003476"/>
    </source>
</evidence>
<evidence type="ECO:0000256" key="1">
    <source>
        <dbReference type="ARBA" id="ARBA00005582"/>
    </source>
</evidence>
<dbReference type="InterPro" id="IPR015797">
    <property type="entry name" value="NUDIX_hydrolase-like_dom_sf"/>
</dbReference>
<feature type="domain" description="Nudix hydrolase" evidence="4">
    <location>
        <begin position="110"/>
        <end position="242"/>
    </location>
</feature>
<comment type="caution">
    <text evidence="5">The sequence shown here is derived from an EMBL/GenBank/DDBJ whole genome shotgun (WGS) entry which is preliminary data.</text>
</comment>
<dbReference type="EMBL" id="CAMPGE010019473">
    <property type="protein sequence ID" value="CAI2377804.1"/>
    <property type="molecule type" value="Genomic_DNA"/>
</dbReference>
<dbReference type="GO" id="GO:0035529">
    <property type="term" value="F:NADH pyrophosphatase activity"/>
    <property type="evidence" value="ECO:0007669"/>
    <property type="project" value="TreeGrafter"/>
</dbReference>
<organism evidence="5 6">
    <name type="scientific">Euplotes crassus</name>
    <dbReference type="NCBI Taxonomy" id="5936"/>
    <lineage>
        <taxon>Eukaryota</taxon>
        <taxon>Sar</taxon>
        <taxon>Alveolata</taxon>
        <taxon>Ciliophora</taxon>
        <taxon>Intramacronucleata</taxon>
        <taxon>Spirotrichea</taxon>
        <taxon>Hypotrichia</taxon>
        <taxon>Euplotida</taxon>
        <taxon>Euplotidae</taxon>
        <taxon>Moneuplotes</taxon>
    </lineage>
</organism>
<dbReference type="PANTHER" id="PTHR13994:SF13">
    <property type="entry name" value="FI03680P"/>
    <property type="match status" value="1"/>
</dbReference>
<accession>A0AAD1XS43</accession>
<evidence type="ECO:0000313" key="5">
    <source>
        <dbReference type="EMBL" id="CAI2377804.1"/>
    </source>
</evidence>
<proteinExistence type="inferred from homology"/>
<dbReference type="InterPro" id="IPR020084">
    <property type="entry name" value="NUDIX_hydrolase_CS"/>
</dbReference>
<dbReference type="PROSITE" id="PS00893">
    <property type="entry name" value="NUDIX_BOX"/>
    <property type="match status" value="1"/>
</dbReference>
<reference evidence="5" key="1">
    <citation type="submission" date="2023-07" db="EMBL/GenBank/DDBJ databases">
        <authorList>
            <consortium name="AG Swart"/>
            <person name="Singh M."/>
            <person name="Singh A."/>
            <person name="Seah K."/>
            <person name="Emmerich C."/>
        </authorList>
    </citation>
    <scope>NUCLEOTIDE SEQUENCE</scope>
    <source>
        <strain evidence="5">DP1</strain>
    </source>
</reference>
<sequence length="299" mass="34032">MEKAKILQKSLNGFKTLFRYTVDSHQGVRVSQDSLPKDKDRFGSQMASFIAELKRKQARSIWISIPIEKSGFIETAASLGFEFHHTKGSVLTMSQWLEEDSPNRLPGYATHYAGVGGLVVNDQEEALLVQETHPYKGEVFWKLPGGQVDANETLKEAVVREVKEETGIKAKVEGVITFRENPCYLFQTHDLYFVFLMSCIKADNTIQKQTAEIAKCEWVPFKHLPEKMCVLSPMAQRIALMINGDLQVANDLLREYKDEGSSSLLELGIMSNQPYEFKEITHDLYMGKMIRECIEKAKR</sequence>
<dbReference type="Gene3D" id="3.40.630.30">
    <property type="match status" value="1"/>
</dbReference>
<dbReference type="GO" id="GO:0051287">
    <property type="term" value="F:NAD binding"/>
    <property type="evidence" value="ECO:0007669"/>
    <property type="project" value="TreeGrafter"/>
</dbReference>
<dbReference type="InterPro" id="IPR000086">
    <property type="entry name" value="NUDIX_hydrolase_dom"/>
</dbReference>
<dbReference type="InterPro" id="IPR003293">
    <property type="entry name" value="Nudix_hydrolase6-like"/>
</dbReference>
<dbReference type="Gene3D" id="3.90.79.10">
    <property type="entry name" value="Nucleoside Triphosphate Pyrophosphohydrolase"/>
    <property type="match status" value="1"/>
</dbReference>
<dbReference type="PROSITE" id="PS51462">
    <property type="entry name" value="NUDIX"/>
    <property type="match status" value="1"/>
</dbReference>
<dbReference type="InterPro" id="IPR020476">
    <property type="entry name" value="Nudix_hydrolase"/>
</dbReference>
<evidence type="ECO:0000256" key="2">
    <source>
        <dbReference type="ARBA" id="ARBA00022801"/>
    </source>
</evidence>
<dbReference type="SUPFAM" id="SSF55811">
    <property type="entry name" value="Nudix"/>
    <property type="match status" value="1"/>
</dbReference>
<dbReference type="Proteomes" id="UP001295684">
    <property type="component" value="Unassembled WGS sequence"/>
</dbReference>
<protein>
    <recommendedName>
        <fullName evidence="4">Nudix hydrolase domain-containing protein</fullName>
    </recommendedName>
</protein>
<dbReference type="PRINTS" id="PR00502">
    <property type="entry name" value="NUDIXFAMILY"/>
</dbReference>
<gene>
    <name evidence="5" type="ORF">ECRASSUSDP1_LOCUS19194</name>
</gene>
<keyword evidence="6" id="KW-1185">Reference proteome</keyword>
<dbReference type="InterPro" id="IPR040618">
    <property type="entry name" value="Pre-Nudix"/>
</dbReference>
<dbReference type="PANTHER" id="PTHR13994">
    <property type="entry name" value="NUDIX HYDROLASE RELATED"/>
    <property type="match status" value="1"/>
</dbReference>
<name>A0AAD1XS43_EUPCR</name>
<evidence type="ECO:0000259" key="4">
    <source>
        <dbReference type="PROSITE" id="PS51462"/>
    </source>
</evidence>
<keyword evidence="2 3" id="KW-0378">Hydrolase</keyword>
<dbReference type="AlphaFoldDB" id="A0AAD1XS43"/>